<proteinExistence type="predicted"/>
<evidence type="ECO:0000256" key="1">
    <source>
        <dbReference type="SAM" id="Phobius"/>
    </source>
</evidence>
<feature type="transmembrane region" description="Helical" evidence="1">
    <location>
        <begin position="7"/>
        <end position="27"/>
    </location>
</feature>
<keyword evidence="3" id="KW-1185">Reference proteome</keyword>
<organism evidence="2 3">
    <name type="scientific">Pseudopedobacter beijingensis</name>
    <dbReference type="NCBI Taxonomy" id="1207056"/>
    <lineage>
        <taxon>Bacteria</taxon>
        <taxon>Pseudomonadati</taxon>
        <taxon>Bacteroidota</taxon>
        <taxon>Sphingobacteriia</taxon>
        <taxon>Sphingobacteriales</taxon>
        <taxon>Sphingobacteriaceae</taxon>
        <taxon>Pseudopedobacter</taxon>
    </lineage>
</organism>
<keyword evidence="1" id="KW-0472">Membrane</keyword>
<comment type="caution">
    <text evidence="2">The sequence shown here is derived from an EMBL/GenBank/DDBJ whole genome shotgun (WGS) entry which is preliminary data.</text>
</comment>
<name>A0ABW4IK83_9SPHI</name>
<gene>
    <name evidence="2" type="ORF">ACFSAH_19320</name>
</gene>
<evidence type="ECO:0000313" key="2">
    <source>
        <dbReference type="EMBL" id="MFD1632031.1"/>
    </source>
</evidence>
<protein>
    <submittedName>
        <fullName evidence="2">Uncharacterized protein</fullName>
    </submittedName>
</protein>
<sequence length="141" mass="15784">MEKFLKEYKALLIIAILTIGVMMFIYYKGKKSGAINIPDAPYPDGTQGIPAGFNPNVLADELHSVMSGLFTLSGTKDKTWRKLLDLPTNDMVVAVYNTFNSKYGSLGKGSLTNWINDEYYYDFASGIKTKVLQRLKSLRLT</sequence>
<keyword evidence="1" id="KW-1133">Transmembrane helix</keyword>
<dbReference type="EMBL" id="JBHUDG010000051">
    <property type="protein sequence ID" value="MFD1632031.1"/>
    <property type="molecule type" value="Genomic_DNA"/>
</dbReference>
<accession>A0ABW4IK83</accession>
<dbReference type="Proteomes" id="UP001597118">
    <property type="component" value="Unassembled WGS sequence"/>
</dbReference>
<keyword evidence="1" id="KW-0812">Transmembrane</keyword>
<dbReference type="RefSeq" id="WP_379664354.1">
    <property type="nucleotide sequence ID" value="NZ_JBHUDG010000051.1"/>
</dbReference>
<evidence type="ECO:0000313" key="3">
    <source>
        <dbReference type="Proteomes" id="UP001597118"/>
    </source>
</evidence>
<reference evidence="3" key="1">
    <citation type="journal article" date="2019" name="Int. J. Syst. Evol. Microbiol.">
        <title>The Global Catalogue of Microorganisms (GCM) 10K type strain sequencing project: providing services to taxonomists for standard genome sequencing and annotation.</title>
        <authorList>
            <consortium name="The Broad Institute Genomics Platform"/>
            <consortium name="The Broad Institute Genome Sequencing Center for Infectious Disease"/>
            <person name="Wu L."/>
            <person name="Ma J."/>
        </authorList>
    </citation>
    <scope>NUCLEOTIDE SEQUENCE [LARGE SCALE GENOMIC DNA]</scope>
    <source>
        <strain evidence="3">CCUG 53762</strain>
    </source>
</reference>